<keyword evidence="1" id="KW-0812">Transmembrane</keyword>
<dbReference type="EMBL" id="JAEMHM010000004">
    <property type="protein sequence ID" value="MBJ6724221.1"/>
    <property type="molecule type" value="Genomic_DNA"/>
</dbReference>
<keyword evidence="1" id="KW-0472">Membrane</keyword>
<reference evidence="2" key="1">
    <citation type="submission" date="2020-12" db="EMBL/GenBank/DDBJ databases">
        <title>Geomonas sp. Red875, isolated from river sediment.</title>
        <authorList>
            <person name="Xu Z."/>
            <person name="Zhang Z."/>
            <person name="Masuda Y."/>
            <person name="Itoh H."/>
            <person name="Senoo K."/>
        </authorList>
    </citation>
    <scope>NUCLEOTIDE SEQUENCE</scope>
    <source>
        <strain evidence="2">Red875</strain>
    </source>
</reference>
<feature type="transmembrane region" description="Helical" evidence="1">
    <location>
        <begin position="47"/>
        <end position="68"/>
    </location>
</feature>
<dbReference type="PROSITE" id="PS51257">
    <property type="entry name" value="PROKAR_LIPOPROTEIN"/>
    <property type="match status" value="1"/>
</dbReference>
<name>A0A8J7JB09_9BACT</name>
<dbReference type="RefSeq" id="WP_199383062.1">
    <property type="nucleotide sequence ID" value="NZ_JAEMHM010000004.1"/>
</dbReference>
<organism evidence="2 3">
    <name type="scientific">Geomesophilobacter sediminis</name>
    <dbReference type="NCBI Taxonomy" id="2798584"/>
    <lineage>
        <taxon>Bacteria</taxon>
        <taxon>Pseudomonadati</taxon>
        <taxon>Thermodesulfobacteriota</taxon>
        <taxon>Desulfuromonadia</taxon>
        <taxon>Geobacterales</taxon>
        <taxon>Geobacteraceae</taxon>
        <taxon>Geomesophilobacter</taxon>
    </lineage>
</organism>
<gene>
    <name evidence="2" type="ORF">JFN93_05850</name>
</gene>
<comment type="caution">
    <text evidence="2">The sequence shown here is derived from an EMBL/GenBank/DDBJ whole genome shotgun (WGS) entry which is preliminary data.</text>
</comment>
<dbReference type="AlphaFoldDB" id="A0A8J7JB09"/>
<protein>
    <submittedName>
        <fullName evidence="2">DUF3332 family protein</fullName>
    </submittedName>
</protein>
<proteinExistence type="predicted"/>
<evidence type="ECO:0000256" key="1">
    <source>
        <dbReference type="SAM" id="Phobius"/>
    </source>
</evidence>
<sequence length="177" mass="19501">MKRIISAVLAMAVALTSLQGCYGKMALTRKVYRINGEVQNKYLRSLVSWVFIIVPVYGVSALVDFIVFNTIEFWSGSNPIGATEKDFQYAENGERFQIKARKSGDVVTYVIDHYRGSTYLDTMAINWNVKNGNSAATMSQAGKVTEFQATLKKGGVEVASSSEVAGSRVPETVAFYK</sequence>
<dbReference type="InterPro" id="IPR021768">
    <property type="entry name" value="DUF3332"/>
</dbReference>
<evidence type="ECO:0000313" key="2">
    <source>
        <dbReference type="EMBL" id="MBJ6724221.1"/>
    </source>
</evidence>
<dbReference type="Pfam" id="PF11810">
    <property type="entry name" value="DUF3332"/>
    <property type="match status" value="1"/>
</dbReference>
<evidence type="ECO:0000313" key="3">
    <source>
        <dbReference type="Proteomes" id="UP000636888"/>
    </source>
</evidence>
<keyword evidence="1" id="KW-1133">Transmembrane helix</keyword>
<keyword evidence="3" id="KW-1185">Reference proteome</keyword>
<dbReference type="Proteomes" id="UP000636888">
    <property type="component" value="Unassembled WGS sequence"/>
</dbReference>
<accession>A0A8J7JB09</accession>